<feature type="domain" description="Glycosyltransferase 2-like" evidence="1">
    <location>
        <begin position="1"/>
        <end position="127"/>
    </location>
</feature>
<dbReference type="PANTHER" id="PTHR10859:SF91">
    <property type="entry name" value="DOLICHYL-PHOSPHATE BETA-GLUCOSYLTRANSFERASE"/>
    <property type="match status" value="1"/>
</dbReference>
<name>A0A1F7VD17_9BACT</name>
<dbReference type="SUPFAM" id="SSF53448">
    <property type="entry name" value="Nucleotide-diphospho-sugar transferases"/>
    <property type="match status" value="1"/>
</dbReference>
<dbReference type="AlphaFoldDB" id="A0A1F7VD17"/>
<dbReference type="Gene3D" id="3.90.550.10">
    <property type="entry name" value="Spore Coat Polysaccharide Biosynthesis Protein SpsA, Chain A"/>
    <property type="match status" value="1"/>
</dbReference>
<dbReference type="PANTHER" id="PTHR10859">
    <property type="entry name" value="GLYCOSYL TRANSFERASE"/>
    <property type="match status" value="1"/>
</dbReference>
<dbReference type="Pfam" id="PF00535">
    <property type="entry name" value="Glycos_transf_2"/>
    <property type="match status" value="1"/>
</dbReference>
<reference evidence="2 3" key="1">
    <citation type="journal article" date="2016" name="Nat. Commun.">
        <title>Thousands of microbial genomes shed light on interconnected biogeochemical processes in an aquifer system.</title>
        <authorList>
            <person name="Anantharaman K."/>
            <person name="Brown C.T."/>
            <person name="Hug L.A."/>
            <person name="Sharon I."/>
            <person name="Castelle C.J."/>
            <person name="Probst A.J."/>
            <person name="Thomas B.C."/>
            <person name="Singh A."/>
            <person name="Wilkins M.J."/>
            <person name="Karaoz U."/>
            <person name="Brodie E.L."/>
            <person name="Williams K.H."/>
            <person name="Hubbard S.S."/>
            <person name="Banfield J.F."/>
        </authorList>
    </citation>
    <scope>NUCLEOTIDE SEQUENCE [LARGE SCALE GENOMIC DNA]</scope>
</reference>
<proteinExistence type="predicted"/>
<protein>
    <recommendedName>
        <fullName evidence="1">Glycosyltransferase 2-like domain-containing protein</fullName>
    </recommendedName>
</protein>
<feature type="non-terminal residue" evidence="2">
    <location>
        <position position="1"/>
    </location>
</feature>
<evidence type="ECO:0000313" key="2">
    <source>
        <dbReference type="EMBL" id="OGL87897.1"/>
    </source>
</evidence>
<accession>A0A1F7VD17</accession>
<dbReference type="Proteomes" id="UP000178264">
    <property type="component" value="Unassembled WGS sequence"/>
</dbReference>
<evidence type="ECO:0000259" key="1">
    <source>
        <dbReference type="Pfam" id="PF00535"/>
    </source>
</evidence>
<dbReference type="InterPro" id="IPR001173">
    <property type="entry name" value="Glyco_trans_2-like"/>
</dbReference>
<sequence length="218" mass="24850">EFIIVDDGSGDGTRRLLGACKEKYPQLNVVSMPHKGKGAAVREGFSKSQGDWMLFFDIDLSTPLVMFDSFWAKRGERKILIGSRALGDSHVKTHQWWPKEWAGKCGNTLTRALLPLPFKDTQCGFKMYPGSFRKLLPLSITNGAAFDIEWLLIARENGYDIEEIPVTWTNREESRFKFSDYCRALADLVKIMRKAKRGEYLNKSQTPISNDQLNPKPQ</sequence>
<comment type="caution">
    <text evidence="2">The sequence shown here is derived from an EMBL/GenBank/DDBJ whole genome shotgun (WGS) entry which is preliminary data.</text>
</comment>
<gene>
    <name evidence="2" type="ORF">A3I42_00175</name>
</gene>
<evidence type="ECO:0000313" key="3">
    <source>
        <dbReference type="Proteomes" id="UP000178264"/>
    </source>
</evidence>
<dbReference type="EMBL" id="MGER01000043">
    <property type="protein sequence ID" value="OGL87897.1"/>
    <property type="molecule type" value="Genomic_DNA"/>
</dbReference>
<organism evidence="2 3">
    <name type="scientific">Candidatus Uhrbacteria bacterium RIFCSPLOWO2_02_FULL_49_11</name>
    <dbReference type="NCBI Taxonomy" id="1802409"/>
    <lineage>
        <taxon>Bacteria</taxon>
        <taxon>Candidatus Uhriibacteriota</taxon>
    </lineage>
</organism>
<dbReference type="InterPro" id="IPR029044">
    <property type="entry name" value="Nucleotide-diphossugar_trans"/>
</dbReference>
<dbReference type="GO" id="GO:0006487">
    <property type="term" value="P:protein N-linked glycosylation"/>
    <property type="evidence" value="ECO:0007669"/>
    <property type="project" value="TreeGrafter"/>
</dbReference>